<dbReference type="SUPFAM" id="SSF52833">
    <property type="entry name" value="Thioredoxin-like"/>
    <property type="match status" value="1"/>
</dbReference>
<dbReference type="SFLD" id="SFLDS00019">
    <property type="entry name" value="Glutathione_Transferase_(cytos"/>
    <property type="match status" value="1"/>
</dbReference>
<dbReference type="CDD" id="cd03039">
    <property type="entry name" value="GST_N_Sigma_like"/>
    <property type="match status" value="1"/>
</dbReference>
<dbReference type="Gene3D" id="3.40.30.10">
    <property type="entry name" value="Glutaredoxin"/>
    <property type="match status" value="1"/>
</dbReference>
<evidence type="ECO:0000313" key="3">
    <source>
        <dbReference type="EnsemblMetazoa" id="XP_038061242.1"/>
    </source>
</evidence>
<proteinExistence type="predicted"/>
<dbReference type="FunFam" id="1.20.1050.10:FF:000030">
    <property type="entry name" value="Glutathione S-transferase S1"/>
    <property type="match status" value="1"/>
</dbReference>
<dbReference type="PROSITE" id="PS50404">
    <property type="entry name" value="GST_NTER"/>
    <property type="match status" value="1"/>
</dbReference>
<dbReference type="Gene3D" id="1.20.1050.10">
    <property type="match status" value="1"/>
</dbReference>
<evidence type="ECO:0008006" key="5">
    <source>
        <dbReference type="Google" id="ProtNLM"/>
    </source>
</evidence>
<accession>A0A914ABL6</accession>
<dbReference type="GeneID" id="119731975"/>
<dbReference type="InterPro" id="IPR004045">
    <property type="entry name" value="Glutathione_S-Trfase_N"/>
</dbReference>
<dbReference type="AlphaFoldDB" id="A0A914ABL6"/>
<dbReference type="PROSITE" id="PS50405">
    <property type="entry name" value="GST_CTER"/>
    <property type="match status" value="1"/>
</dbReference>
<dbReference type="EnsemblMetazoa" id="XM_038205314.1">
    <property type="protein sequence ID" value="XP_038061242.1"/>
    <property type="gene ID" value="LOC119731975"/>
</dbReference>
<dbReference type="InterPro" id="IPR036282">
    <property type="entry name" value="Glutathione-S-Trfase_C_sf"/>
</dbReference>
<dbReference type="OrthoDB" id="414243at2759"/>
<organism evidence="3 4">
    <name type="scientific">Patiria miniata</name>
    <name type="common">Bat star</name>
    <name type="synonym">Asterina miniata</name>
    <dbReference type="NCBI Taxonomy" id="46514"/>
    <lineage>
        <taxon>Eukaryota</taxon>
        <taxon>Metazoa</taxon>
        <taxon>Echinodermata</taxon>
        <taxon>Eleutherozoa</taxon>
        <taxon>Asterozoa</taxon>
        <taxon>Asteroidea</taxon>
        <taxon>Valvatacea</taxon>
        <taxon>Valvatida</taxon>
        <taxon>Asterinidae</taxon>
        <taxon>Patiria</taxon>
    </lineage>
</organism>
<dbReference type="PANTHER" id="PTHR11571">
    <property type="entry name" value="GLUTATHIONE S-TRANSFERASE"/>
    <property type="match status" value="1"/>
</dbReference>
<dbReference type="CDD" id="cd03192">
    <property type="entry name" value="GST_C_Sigma_like"/>
    <property type="match status" value="1"/>
</dbReference>
<evidence type="ECO:0000259" key="2">
    <source>
        <dbReference type="PROSITE" id="PS50405"/>
    </source>
</evidence>
<feature type="domain" description="GST N-terminal" evidence="1">
    <location>
        <begin position="2"/>
        <end position="79"/>
    </location>
</feature>
<dbReference type="FunFam" id="3.40.30.10:FF:000258">
    <property type="entry name" value="Glutathione S-transferase"/>
    <property type="match status" value="1"/>
</dbReference>
<dbReference type="PANTHER" id="PTHR11571:SF150">
    <property type="entry name" value="GLUTATHIONE S-TRANSFERASE"/>
    <property type="match status" value="1"/>
</dbReference>
<feature type="domain" description="GST C-terminal" evidence="2">
    <location>
        <begin position="81"/>
        <end position="207"/>
    </location>
</feature>
<dbReference type="InterPro" id="IPR004046">
    <property type="entry name" value="GST_C"/>
</dbReference>
<protein>
    <recommendedName>
        <fullName evidence="5">Glutathione S-transferase</fullName>
    </recommendedName>
</protein>
<dbReference type="InterPro" id="IPR040079">
    <property type="entry name" value="Glutathione_S-Trfase"/>
</dbReference>
<dbReference type="RefSeq" id="XP_038061242.1">
    <property type="nucleotide sequence ID" value="XM_038205314.1"/>
</dbReference>
<evidence type="ECO:0000313" key="4">
    <source>
        <dbReference type="Proteomes" id="UP000887568"/>
    </source>
</evidence>
<dbReference type="GO" id="GO:0006749">
    <property type="term" value="P:glutathione metabolic process"/>
    <property type="evidence" value="ECO:0007669"/>
    <property type="project" value="TreeGrafter"/>
</dbReference>
<sequence length="209" mass="23577">MVKYVLHFFKSQGRAESIRLAFKLAGVDYEEKNFEFADWPKLKHTFPTQQIPVLEVDETMICQSKAVLRYLAREFGFYGKTSLDAAFIDQALDTVEDIWSGINIVFYGPEEGKPQRIEKFLKDVVPPIYATLERLLGLKQAGDFFVGNSITAADLFFFTAVDYVNVVVSKGANTLEKYPKLSALKSRIAANPKIAAWLAVRTHPTSINN</sequence>
<reference evidence="3" key="1">
    <citation type="submission" date="2022-11" db="UniProtKB">
        <authorList>
            <consortium name="EnsemblMetazoa"/>
        </authorList>
    </citation>
    <scope>IDENTIFICATION</scope>
</reference>
<evidence type="ECO:0000259" key="1">
    <source>
        <dbReference type="PROSITE" id="PS50404"/>
    </source>
</evidence>
<dbReference type="OMA" id="CEMIDET"/>
<dbReference type="InterPro" id="IPR010987">
    <property type="entry name" value="Glutathione-S-Trfase_C-like"/>
</dbReference>
<dbReference type="GO" id="GO:0004364">
    <property type="term" value="F:glutathione transferase activity"/>
    <property type="evidence" value="ECO:0007669"/>
    <property type="project" value="TreeGrafter"/>
</dbReference>
<dbReference type="InterPro" id="IPR036249">
    <property type="entry name" value="Thioredoxin-like_sf"/>
</dbReference>
<dbReference type="InterPro" id="IPR050213">
    <property type="entry name" value="GST_superfamily"/>
</dbReference>
<dbReference type="Proteomes" id="UP000887568">
    <property type="component" value="Unplaced"/>
</dbReference>
<name>A0A914ABL6_PATMI</name>
<dbReference type="SUPFAM" id="SSF47616">
    <property type="entry name" value="GST C-terminal domain-like"/>
    <property type="match status" value="1"/>
</dbReference>
<keyword evidence="4" id="KW-1185">Reference proteome</keyword>
<dbReference type="Pfam" id="PF14497">
    <property type="entry name" value="GST_C_3"/>
    <property type="match status" value="1"/>
</dbReference>
<dbReference type="Pfam" id="PF02798">
    <property type="entry name" value="GST_N"/>
    <property type="match status" value="1"/>
</dbReference>